<dbReference type="Proteomes" id="UP000484875">
    <property type="component" value="Unassembled WGS sequence"/>
</dbReference>
<dbReference type="Pfam" id="PF05016">
    <property type="entry name" value="ParE_toxin"/>
    <property type="match status" value="1"/>
</dbReference>
<sequence>MRELVRTATYRADLDDIERYIARDNPVAAARLCDLIDDQADQLADPNFPRRRGRVKGTFELVVHKHYVVVFTDDQTTVTLLNVIHSSRKYP</sequence>
<comment type="caution">
    <text evidence="3">The sequence shown here is derived from an EMBL/GenBank/DDBJ whole genome shotgun (WGS) entry which is preliminary data.</text>
</comment>
<dbReference type="Gene3D" id="3.30.2310.20">
    <property type="entry name" value="RelE-like"/>
    <property type="match status" value="1"/>
</dbReference>
<dbReference type="InterPro" id="IPR051803">
    <property type="entry name" value="TA_system_RelE-like_toxin"/>
</dbReference>
<dbReference type="PANTHER" id="PTHR33755:SF6">
    <property type="entry name" value="PLASMID STABILIZATION SYSTEM PROTEIN"/>
    <property type="match status" value="1"/>
</dbReference>
<gene>
    <name evidence="3" type="ORF">GTP81_05005</name>
</gene>
<reference evidence="3 4" key="1">
    <citation type="submission" date="2019-12" db="EMBL/GenBank/DDBJ databases">
        <title>Novel species isolated from a subtropical stream in China.</title>
        <authorList>
            <person name="Lu H."/>
        </authorList>
    </citation>
    <scope>NUCLEOTIDE SEQUENCE [LARGE SCALE GENOMIC DNA]</scope>
    <source>
        <strain evidence="3 4">FT107W</strain>
    </source>
</reference>
<accession>A0A845HFE3</accession>
<keyword evidence="4" id="KW-1185">Reference proteome</keyword>
<organism evidence="3 4">
    <name type="scientific">Duganella vulcania</name>
    <dbReference type="NCBI Taxonomy" id="2692166"/>
    <lineage>
        <taxon>Bacteria</taxon>
        <taxon>Pseudomonadati</taxon>
        <taxon>Pseudomonadota</taxon>
        <taxon>Betaproteobacteria</taxon>
        <taxon>Burkholderiales</taxon>
        <taxon>Oxalobacteraceae</taxon>
        <taxon>Telluria group</taxon>
        <taxon>Duganella</taxon>
    </lineage>
</organism>
<dbReference type="RefSeq" id="WP_161088855.1">
    <property type="nucleotide sequence ID" value="NZ_WWCV01000006.1"/>
</dbReference>
<dbReference type="EMBL" id="WWCV01000006">
    <property type="protein sequence ID" value="MYN16103.1"/>
    <property type="molecule type" value="Genomic_DNA"/>
</dbReference>
<evidence type="ECO:0000313" key="4">
    <source>
        <dbReference type="Proteomes" id="UP000484875"/>
    </source>
</evidence>
<evidence type="ECO:0000256" key="1">
    <source>
        <dbReference type="ARBA" id="ARBA00006226"/>
    </source>
</evidence>
<dbReference type="InterPro" id="IPR007712">
    <property type="entry name" value="RelE/ParE_toxin"/>
</dbReference>
<dbReference type="PANTHER" id="PTHR33755">
    <property type="entry name" value="TOXIN PARE1-RELATED"/>
    <property type="match status" value="1"/>
</dbReference>
<name>A0A845HFE3_9BURK</name>
<dbReference type="AlphaFoldDB" id="A0A845HFE3"/>
<protein>
    <submittedName>
        <fullName evidence="3">Type II toxin-antitoxin system RelE/ParE family toxin</fullName>
    </submittedName>
</protein>
<evidence type="ECO:0000313" key="3">
    <source>
        <dbReference type="EMBL" id="MYN16103.1"/>
    </source>
</evidence>
<dbReference type="InterPro" id="IPR035093">
    <property type="entry name" value="RelE/ParE_toxin_dom_sf"/>
</dbReference>
<evidence type="ECO:0000256" key="2">
    <source>
        <dbReference type="ARBA" id="ARBA00022649"/>
    </source>
</evidence>
<comment type="similarity">
    <text evidence="1">Belongs to the RelE toxin family.</text>
</comment>
<keyword evidence="2" id="KW-1277">Toxin-antitoxin system</keyword>
<proteinExistence type="inferred from homology"/>